<dbReference type="PANTHER" id="PTHR13822:SF10">
    <property type="entry name" value="ATP SYNTHASE EPSILON CHAIN, CHLOROPLASTIC"/>
    <property type="match status" value="1"/>
</dbReference>
<protein>
    <recommendedName>
        <fullName evidence="5 15">ATP synthase epsilon chain</fullName>
    </recommendedName>
    <alternativeName>
        <fullName evidence="14 15">ATP synthase F1 sector epsilon subunit</fullName>
    </alternativeName>
    <alternativeName>
        <fullName evidence="13 15">F-ATPase epsilon subunit</fullName>
    </alternativeName>
</protein>
<feature type="domain" description="ATP synthase F1 complex delta/epsilon subunit N-terminal" evidence="18">
    <location>
        <begin position="5"/>
        <end position="84"/>
    </location>
</feature>
<dbReference type="InterPro" id="IPR020547">
    <property type="entry name" value="ATP_synth_F1_esu_C"/>
</dbReference>
<comment type="subcellular location">
    <subcellularLocation>
        <location evidence="2 15">Cell membrane</location>
        <topology evidence="2 15">Peripheral membrane protein</topology>
    </subcellularLocation>
</comment>
<dbReference type="NCBIfam" id="TIGR01216">
    <property type="entry name" value="ATP_synt_epsi"/>
    <property type="match status" value="1"/>
</dbReference>
<evidence type="ECO:0000256" key="13">
    <source>
        <dbReference type="ARBA" id="ARBA00030215"/>
    </source>
</evidence>
<evidence type="ECO:0000256" key="5">
    <source>
        <dbReference type="ARBA" id="ARBA00014480"/>
    </source>
</evidence>
<dbReference type="GO" id="GO:0045259">
    <property type="term" value="C:proton-transporting ATP synthase complex"/>
    <property type="evidence" value="ECO:0007669"/>
    <property type="project" value="UniProtKB-KW"/>
</dbReference>
<keyword evidence="8 15" id="KW-0375">Hydrogen ion transport</keyword>
<evidence type="ECO:0000256" key="11">
    <source>
        <dbReference type="ARBA" id="ARBA00023196"/>
    </source>
</evidence>
<evidence type="ECO:0000256" key="3">
    <source>
        <dbReference type="ARBA" id="ARBA00005712"/>
    </source>
</evidence>
<organism evidence="19 20">
    <name type="scientific">Litorivicinus lipolyticus</name>
    <dbReference type="NCBI Taxonomy" id="418701"/>
    <lineage>
        <taxon>Bacteria</taxon>
        <taxon>Pseudomonadati</taxon>
        <taxon>Pseudomonadota</taxon>
        <taxon>Gammaproteobacteria</taxon>
        <taxon>Oceanospirillales</taxon>
        <taxon>Litorivicinaceae</taxon>
        <taxon>Litorivicinus</taxon>
    </lineage>
</organism>
<dbReference type="AlphaFoldDB" id="A0A5Q2Q612"/>
<dbReference type="OrthoDB" id="9791445at2"/>
<evidence type="ECO:0000256" key="1">
    <source>
        <dbReference type="ARBA" id="ARBA00003543"/>
    </source>
</evidence>
<keyword evidence="12 15" id="KW-0066">ATP synthesis</keyword>
<dbReference type="KEGG" id="llp:GH975_00575"/>
<comment type="subunit">
    <text evidence="4 15 16">F-type ATPases have 2 components, CF(1) - the catalytic core - and CF(0) - the membrane proton channel. CF(1) has five subunits: alpha(3), beta(3), gamma(1), delta(1), epsilon(1). CF(0) has three main subunits: a, b and c.</text>
</comment>
<dbReference type="Pfam" id="PF00401">
    <property type="entry name" value="ATP-synt_DE"/>
    <property type="match status" value="1"/>
</dbReference>
<dbReference type="InterPro" id="IPR001469">
    <property type="entry name" value="ATP_synth_F1_dsu/esu"/>
</dbReference>
<dbReference type="InterPro" id="IPR036794">
    <property type="entry name" value="ATP_F1_dsu/esu_C_sf"/>
</dbReference>
<keyword evidence="7 15" id="KW-1003">Cell membrane</keyword>
<evidence type="ECO:0000256" key="15">
    <source>
        <dbReference type="HAMAP-Rule" id="MF_00530"/>
    </source>
</evidence>
<dbReference type="PANTHER" id="PTHR13822">
    <property type="entry name" value="ATP SYNTHASE DELTA/EPSILON CHAIN"/>
    <property type="match status" value="1"/>
</dbReference>
<dbReference type="Proteomes" id="UP000388235">
    <property type="component" value="Chromosome"/>
</dbReference>
<evidence type="ECO:0000256" key="9">
    <source>
        <dbReference type="ARBA" id="ARBA00023065"/>
    </source>
</evidence>
<keyword evidence="6 15" id="KW-0813">Transport</keyword>
<evidence type="ECO:0000256" key="14">
    <source>
        <dbReference type="ARBA" id="ARBA00031795"/>
    </source>
</evidence>
<evidence type="ECO:0000256" key="12">
    <source>
        <dbReference type="ARBA" id="ARBA00023310"/>
    </source>
</evidence>
<comment type="function">
    <text evidence="1 15">Produces ATP from ADP in the presence of a proton gradient across the membrane.</text>
</comment>
<evidence type="ECO:0000256" key="16">
    <source>
        <dbReference type="RuleBase" id="RU003656"/>
    </source>
</evidence>
<evidence type="ECO:0000256" key="6">
    <source>
        <dbReference type="ARBA" id="ARBA00022448"/>
    </source>
</evidence>
<sequence>MAKTMQCNVVSAEESIFEGSVSMLIAAGTEGDLGITPGHAPLITGLQPGPIRVVMDNGDEDVFYVSGGFLEVVPGVVTVLADTALRAHDLDEAAALESQERVRKEMAENAAEFDYGRAQMELAEAAGRLRVLQQLRRRSR</sequence>
<dbReference type="EMBL" id="CP045871">
    <property type="protein sequence ID" value="QGG79128.1"/>
    <property type="molecule type" value="Genomic_DNA"/>
</dbReference>
<dbReference type="FunFam" id="2.60.15.10:FF:000001">
    <property type="entry name" value="ATP synthase epsilon chain"/>
    <property type="match status" value="1"/>
</dbReference>
<evidence type="ECO:0000313" key="20">
    <source>
        <dbReference type="Proteomes" id="UP000388235"/>
    </source>
</evidence>
<keyword evidence="20" id="KW-1185">Reference proteome</keyword>
<dbReference type="Pfam" id="PF02823">
    <property type="entry name" value="ATP-synt_DE_N"/>
    <property type="match status" value="1"/>
</dbReference>
<gene>
    <name evidence="15" type="primary">atpC</name>
    <name evidence="19" type="ORF">GH975_00575</name>
</gene>
<accession>A0A5Q2Q612</accession>
<evidence type="ECO:0000259" key="18">
    <source>
        <dbReference type="Pfam" id="PF02823"/>
    </source>
</evidence>
<reference evidence="19 20" key="1">
    <citation type="submission" date="2019-11" db="EMBL/GenBank/DDBJ databases">
        <authorList>
            <person name="Khan S.A."/>
            <person name="Jeon C.O."/>
            <person name="Chun B.H."/>
        </authorList>
    </citation>
    <scope>NUCLEOTIDE SEQUENCE [LARGE SCALE GENOMIC DNA]</scope>
    <source>
        <strain evidence="19 20">IMCC 1097</strain>
    </source>
</reference>
<evidence type="ECO:0000256" key="10">
    <source>
        <dbReference type="ARBA" id="ARBA00023136"/>
    </source>
</evidence>
<dbReference type="HAMAP" id="MF_00530">
    <property type="entry name" value="ATP_synth_epsil_bac"/>
    <property type="match status" value="1"/>
</dbReference>
<name>A0A5Q2Q612_9GAMM</name>
<dbReference type="GO" id="GO:0046933">
    <property type="term" value="F:proton-transporting ATP synthase activity, rotational mechanism"/>
    <property type="evidence" value="ECO:0007669"/>
    <property type="project" value="UniProtKB-UniRule"/>
</dbReference>
<dbReference type="SUPFAM" id="SSF51344">
    <property type="entry name" value="Epsilon subunit of F1F0-ATP synthase N-terminal domain"/>
    <property type="match status" value="1"/>
</dbReference>
<keyword evidence="11 15" id="KW-0139">CF(1)</keyword>
<evidence type="ECO:0000259" key="17">
    <source>
        <dbReference type="Pfam" id="PF00401"/>
    </source>
</evidence>
<dbReference type="SUPFAM" id="SSF46604">
    <property type="entry name" value="Epsilon subunit of F1F0-ATP synthase C-terminal domain"/>
    <property type="match status" value="1"/>
</dbReference>
<keyword evidence="9 15" id="KW-0406">Ion transport</keyword>
<dbReference type="NCBIfam" id="NF001847">
    <property type="entry name" value="PRK00571.1-4"/>
    <property type="match status" value="1"/>
</dbReference>
<feature type="domain" description="ATP synthase epsilon subunit C-terminal" evidence="17">
    <location>
        <begin position="89"/>
        <end position="133"/>
    </location>
</feature>
<dbReference type="InterPro" id="IPR036771">
    <property type="entry name" value="ATPsynth_dsu/esu_N"/>
</dbReference>
<comment type="similarity">
    <text evidence="3 15 16">Belongs to the ATPase epsilon chain family.</text>
</comment>
<proteinExistence type="inferred from homology"/>
<evidence type="ECO:0000256" key="4">
    <source>
        <dbReference type="ARBA" id="ARBA00011648"/>
    </source>
</evidence>
<evidence type="ECO:0000256" key="2">
    <source>
        <dbReference type="ARBA" id="ARBA00004202"/>
    </source>
</evidence>
<keyword evidence="10 15" id="KW-0472">Membrane</keyword>
<dbReference type="InterPro" id="IPR020546">
    <property type="entry name" value="ATP_synth_F1_dsu/esu_N"/>
</dbReference>
<dbReference type="CDD" id="cd12152">
    <property type="entry name" value="F1-ATPase_delta"/>
    <property type="match status" value="1"/>
</dbReference>
<evidence type="ECO:0000313" key="19">
    <source>
        <dbReference type="EMBL" id="QGG79128.1"/>
    </source>
</evidence>
<dbReference type="GO" id="GO:0005886">
    <property type="term" value="C:plasma membrane"/>
    <property type="evidence" value="ECO:0007669"/>
    <property type="project" value="UniProtKB-SubCell"/>
</dbReference>
<dbReference type="GO" id="GO:0005524">
    <property type="term" value="F:ATP binding"/>
    <property type="evidence" value="ECO:0007669"/>
    <property type="project" value="UniProtKB-UniRule"/>
</dbReference>
<evidence type="ECO:0000256" key="8">
    <source>
        <dbReference type="ARBA" id="ARBA00022781"/>
    </source>
</evidence>
<dbReference type="RefSeq" id="WP_153712632.1">
    <property type="nucleotide sequence ID" value="NZ_CP045871.1"/>
</dbReference>
<dbReference type="Gene3D" id="1.20.5.440">
    <property type="entry name" value="ATP synthase delta/epsilon subunit, C-terminal domain"/>
    <property type="match status" value="1"/>
</dbReference>
<dbReference type="Gene3D" id="2.60.15.10">
    <property type="entry name" value="F0F1 ATP synthase delta/epsilon subunit, N-terminal"/>
    <property type="match status" value="1"/>
</dbReference>
<evidence type="ECO:0000256" key="7">
    <source>
        <dbReference type="ARBA" id="ARBA00022475"/>
    </source>
</evidence>